<dbReference type="Gene3D" id="1.10.150.430">
    <property type="entry name" value="DUF3349, helical bundle"/>
    <property type="match status" value="1"/>
</dbReference>
<keyword evidence="2" id="KW-1185">Reference proteome</keyword>
<sequence length="96" mass="10315">MDLHPSLERTAALIRRAFPDGVTEADYLPLLTVLYPHMSDRALAMVVGHFVGQDYPLVLNDIYGVGGGSKPASPDAVAAVQARLVAVGLEAWIKEE</sequence>
<dbReference type="RefSeq" id="WP_139916433.1">
    <property type="nucleotide sequence ID" value="NZ_CBCSLE010000088.1"/>
</dbReference>
<organism evidence="1 2">
    <name type="scientific">Corallococcus exiguus</name>
    <dbReference type="NCBI Taxonomy" id="83462"/>
    <lineage>
        <taxon>Bacteria</taxon>
        <taxon>Pseudomonadati</taxon>
        <taxon>Myxococcota</taxon>
        <taxon>Myxococcia</taxon>
        <taxon>Myxococcales</taxon>
        <taxon>Cystobacterineae</taxon>
        <taxon>Myxococcaceae</taxon>
        <taxon>Corallococcus</taxon>
    </lineage>
</organism>
<proteinExistence type="predicted"/>
<name>A0A7X4Y4F8_9BACT</name>
<protein>
    <submittedName>
        <fullName evidence="1">DUF3349 domain-containing protein</fullName>
    </submittedName>
</protein>
<comment type="caution">
    <text evidence="1">The sequence shown here is derived from an EMBL/GenBank/DDBJ whole genome shotgun (WGS) entry which is preliminary data.</text>
</comment>
<accession>A0A7X4Y4F8</accession>
<gene>
    <name evidence="1" type="ORF">GTZ93_01850</name>
</gene>
<evidence type="ECO:0000313" key="1">
    <source>
        <dbReference type="EMBL" id="NBC38559.1"/>
    </source>
</evidence>
<reference evidence="1 2" key="1">
    <citation type="submission" date="2020-01" db="EMBL/GenBank/DDBJ databases">
        <title>The draft genome sequence of Corallococcus exiguus DSM 14696.</title>
        <authorList>
            <person name="Zhang X."/>
            <person name="Zhu H."/>
        </authorList>
    </citation>
    <scope>NUCLEOTIDE SEQUENCE [LARGE SCALE GENOMIC DNA]</scope>
    <source>
        <strain evidence="1 2">DSM 14696</strain>
    </source>
</reference>
<dbReference type="InterPro" id="IPR044918">
    <property type="entry name" value="DUF3349_helical"/>
</dbReference>
<dbReference type="EMBL" id="JAAAPK010000001">
    <property type="protein sequence ID" value="NBC38559.1"/>
    <property type="molecule type" value="Genomic_DNA"/>
</dbReference>
<dbReference type="AlphaFoldDB" id="A0A7X4Y4F8"/>
<evidence type="ECO:0000313" key="2">
    <source>
        <dbReference type="Proteomes" id="UP000537825"/>
    </source>
</evidence>
<dbReference type="Proteomes" id="UP000537825">
    <property type="component" value="Unassembled WGS sequence"/>
</dbReference>